<evidence type="ECO:0000259" key="2">
    <source>
        <dbReference type="PROSITE" id="PS50181"/>
    </source>
</evidence>
<dbReference type="InterPro" id="IPR036047">
    <property type="entry name" value="F-box-like_dom_sf"/>
</dbReference>
<name>A0AAD3HJF2_9CHLO</name>
<dbReference type="SUPFAM" id="SSF81383">
    <property type="entry name" value="F-box domain"/>
    <property type="match status" value="1"/>
</dbReference>
<dbReference type="GO" id="GO:0019005">
    <property type="term" value="C:SCF ubiquitin ligase complex"/>
    <property type="evidence" value="ECO:0007669"/>
    <property type="project" value="TreeGrafter"/>
</dbReference>
<dbReference type="EMBL" id="BMAR01000006">
    <property type="protein sequence ID" value="GFR43564.1"/>
    <property type="molecule type" value="Genomic_DNA"/>
</dbReference>
<sequence length="399" mass="42985">MSLPTLTVALQDVDRAVAGAGVFVLQLLDKLKMAKETAPAVAMPTEIGQSSSPAGVISFVDLPIDLLRKIWEHLDVDTLAGVVPLVCKAWRDEVARPALWQDRLTPKMVEQLSQLASAGAPVSAAHLYLALCGRNFVRNPTFRRDCNSPSLLEFGRLSWNKWKRDAWVVGHTTKDGVCWEEQADGIDAAAGPPPNPLPYAGSGSRGIGERVQQQLRGLLGGLAAPKEDPPEMSTGPAAPPVPPSCITTTADWCEVMQVIDLQGELVSRGLSGAQAAQLLDAGLGMRLSVHVGSRRDCLGQFCVGLMLDEGSSTGELPQMQSFVSRPSRHAFFSGRLRCEARGAWQRFEYRLAACPRGCRRALVLLRGRRAGGEPAAPEPVPVFCGAKFTCAELVFEAER</sequence>
<dbReference type="GO" id="GO:0061630">
    <property type="term" value="F:ubiquitin protein ligase activity"/>
    <property type="evidence" value="ECO:0007669"/>
    <property type="project" value="TreeGrafter"/>
</dbReference>
<dbReference type="AlphaFoldDB" id="A0AAD3HJF2"/>
<dbReference type="GO" id="GO:0036503">
    <property type="term" value="P:ERAD pathway"/>
    <property type="evidence" value="ECO:0007669"/>
    <property type="project" value="TreeGrafter"/>
</dbReference>
<dbReference type="InterPro" id="IPR001810">
    <property type="entry name" value="F-box_dom"/>
</dbReference>
<reference evidence="3 4" key="1">
    <citation type="journal article" date="2021" name="Sci. Rep.">
        <title>Genome sequencing of the multicellular alga Astrephomene provides insights into convergent evolution of germ-soma differentiation.</title>
        <authorList>
            <person name="Yamashita S."/>
            <person name="Yamamoto K."/>
            <person name="Matsuzaki R."/>
            <person name="Suzuki S."/>
            <person name="Yamaguchi H."/>
            <person name="Hirooka S."/>
            <person name="Minakuchi Y."/>
            <person name="Miyagishima S."/>
            <person name="Kawachi M."/>
            <person name="Toyoda A."/>
            <person name="Nozaki H."/>
        </authorList>
    </citation>
    <scope>NUCLEOTIDE SEQUENCE [LARGE SCALE GENOMIC DNA]</scope>
    <source>
        <strain evidence="3 4">NIES-4017</strain>
    </source>
</reference>
<dbReference type="GO" id="GO:0031146">
    <property type="term" value="P:SCF-dependent proteasomal ubiquitin-dependent protein catabolic process"/>
    <property type="evidence" value="ECO:0007669"/>
    <property type="project" value="TreeGrafter"/>
</dbReference>
<organism evidence="3 4">
    <name type="scientific">Astrephomene gubernaculifera</name>
    <dbReference type="NCBI Taxonomy" id="47775"/>
    <lineage>
        <taxon>Eukaryota</taxon>
        <taxon>Viridiplantae</taxon>
        <taxon>Chlorophyta</taxon>
        <taxon>core chlorophytes</taxon>
        <taxon>Chlorophyceae</taxon>
        <taxon>CS clade</taxon>
        <taxon>Chlamydomonadales</taxon>
        <taxon>Astrephomenaceae</taxon>
        <taxon>Astrephomene</taxon>
    </lineage>
</organism>
<gene>
    <name evidence="3" type="ORF">Agub_g4658</name>
</gene>
<dbReference type="PANTHER" id="PTHR12125:SF5">
    <property type="entry name" value="F-BOX DOMAIN-CONTAINING PROTEIN"/>
    <property type="match status" value="1"/>
</dbReference>
<keyword evidence="4" id="KW-1185">Reference proteome</keyword>
<dbReference type="GO" id="GO:0006516">
    <property type="term" value="P:glycoprotein catabolic process"/>
    <property type="evidence" value="ECO:0007669"/>
    <property type="project" value="TreeGrafter"/>
</dbReference>
<accession>A0AAD3HJF2</accession>
<evidence type="ECO:0000256" key="1">
    <source>
        <dbReference type="SAM" id="MobiDB-lite"/>
    </source>
</evidence>
<proteinExistence type="predicted"/>
<dbReference type="Gene3D" id="2.60.120.260">
    <property type="entry name" value="Galactose-binding domain-like"/>
    <property type="match status" value="1"/>
</dbReference>
<dbReference type="Gene3D" id="1.20.1280.50">
    <property type="match status" value="1"/>
</dbReference>
<dbReference type="Proteomes" id="UP001054857">
    <property type="component" value="Unassembled WGS sequence"/>
</dbReference>
<evidence type="ECO:0000313" key="4">
    <source>
        <dbReference type="Proteomes" id="UP001054857"/>
    </source>
</evidence>
<evidence type="ECO:0000313" key="3">
    <source>
        <dbReference type="EMBL" id="GFR43564.1"/>
    </source>
</evidence>
<comment type="caution">
    <text evidence="3">The sequence shown here is derived from an EMBL/GenBank/DDBJ whole genome shotgun (WGS) entry which is preliminary data.</text>
</comment>
<dbReference type="PANTHER" id="PTHR12125">
    <property type="entry name" value="F-BOX ONLY PROTEIN 6-LIKE PROTEIN"/>
    <property type="match status" value="1"/>
</dbReference>
<dbReference type="GO" id="GO:0005737">
    <property type="term" value="C:cytoplasm"/>
    <property type="evidence" value="ECO:0007669"/>
    <property type="project" value="TreeGrafter"/>
</dbReference>
<dbReference type="Pfam" id="PF12937">
    <property type="entry name" value="F-box-like"/>
    <property type="match status" value="1"/>
</dbReference>
<feature type="domain" description="F-box" evidence="2">
    <location>
        <begin position="56"/>
        <end position="103"/>
    </location>
</feature>
<dbReference type="PROSITE" id="PS50181">
    <property type="entry name" value="FBOX"/>
    <property type="match status" value="1"/>
</dbReference>
<dbReference type="InterPro" id="IPR039752">
    <property type="entry name" value="F-box_only"/>
</dbReference>
<protein>
    <recommendedName>
        <fullName evidence="2">F-box domain-containing protein</fullName>
    </recommendedName>
</protein>
<feature type="region of interest" description="Disordered" evidence="1">
    <location>
        <begin position="221"/>
        <end position="241"/>
    </location>
</feature>